<dbReference type="SUPFAM" id="SSF56784">
    <property type="entry name" value="HAD-like"/>
    <property type="match status" value="1"/>
</dbReference>
<dbReference type="Gene3D" id="3.40.50.1000">
    <property type="entry name" value="HAD superfamily/HAD-like"/>
    <property type="match status" value="1"/>
</dbReference>
<dbReference type="GO" id="GO:0005829">
    <property type="term" value="C:cytosol"/>
    <property type="evidence" value="ECO:0007669"/>
    <property type="project" value="TreeGrafter"/>
</dbReference>
<sequence>MQSPLDKVEKFKSIRSDTDSTAPVLSVYIGDSVGDLLCLLEADIGIVVGSSTTLRRVGKQFGVSFVPFFPGLVDKQRQLTEEEASVFKSRSGVLYTVSSWSEIHAFILGNDFS</sequence>
<dbReference type="InterPro" id="IPR023214">
    <property type="entry name" value="HAD_sf"/>
</dbReference>
<accession>A0A0A9D8Z2</accession>
<protein>
    <submittedName>
        <fullName evidence="1">Uncharacterized protein</fullName>
    </submittedName>
</protein>
<dbReference type="EMBL" id="GBRH01217673">
    <property type="protein sequence ID" value="JAD80222.1"/>
    <property type="molecule type" value="Transcribed_RNA"/>
</dbReference>
<dbReference type="PANTHER" id="PTHR43198:SF2">
    <property type="entry name" value="SI:CH1073-67J19.1-RELATED"/>
    <property type="match status" value="1"/>
</dbReference>
<dbReference type="InterPro" id="IPR050967">
    <property type="entry name" value="Thiamine_Salvage_TenA"/>
</dbReference>
<reference evidence="1" key="1">
    <citation type="submission" date="2014-09" db="EMBL/GenBank/DDBJ databases">
        <authorList>
            <person name="Magalhaes I.L.F."/>
            <person name="Oliveira U."/>
            <person name="Santos F.R."/>
            <person name="Vidigal T.H.D.A."/>
            <person name="Brescovit A.D."/>
            <person name="Santos A.J."/>
        </authorList>
    </citation>
    <scope>NUCLEOTIDE SEQUENCE</scope>
    <source>
        <tissue evidence="1">Shoot tissue taken approximately 20 cm above the soil surface</tissue>
    </source>
</reference>
<evidence type="ECO:0000313" key="1">
    <source>
        <dbReference type="EMBL" id="JAD80222.1"/>
    </source>
</evidence>
<dbReference type="PANTHER" id="PTHR43198">
    <property type="entry name" value="BIFUNCTIONAL TH2 PROTEIN"/>
    <property type="match status" value="1"/>
</dbReference>
<dbReference type="AlphaFoldDB" id="A0A0A9D8Z2"/>
<dbReference type="InterPro" id="IPR036412">
    <property type="entry name" value="HAD-like_sf"/>
</dbReference>
<proteinExistence type="predicted"/>
<reference evidence="1" key="2">
    <citation type="journal article" date="2015" name="Data Brief">
        <title>Shoot transcriptome of the giant reed, Arundo donax.</title>
        <authorList>
            <person name="Barrero R.A."/>
            <person name="Guerrero F.D."/>
            <person name="Moolhuijzen P."/>
            <person name="Goolsby J.A."/>
            <person name="Tidwell J."/>
            <person name="Bellgard S.E."/>
            <person name="Bellgard M.I."/>
        </authorList>
    </citation>
    <scope>NUCLEOTIDE SEQUENCE</scope>
    <source>
        <tissue evidence="1">Shoot tissue taken approximately 20 cm above the soil surface</tissue>
    </source>
</reference>
<organism evidence="1">
    <name type="scientific">Arundo donax</name>
    <name type="common">Giant reed</name>
    <name type="synonym">Donax arundinaceus</name>
    <dbReference type="NCBI Taxonomy" id="35708"/>
    <lineage>
        <taxon>Eukaryota</taxon>
        <taxon>Viridiplantae</taxon>
        <taxon>Streptophyta</taxon>
        <taxon>Embryophyta</taxon>
        <taxon>Tracheophyta</taxon>
        <taxon>Spermatophyta</taxon>
        <taxon>Magnoliopsida</taxon>
        <taxon>Liliopsida</taxon>
        <taxon>Poales</taxon>
        <taxon>Poaceae</taxon>
        <taxon>PACMAD clade</taxon>
        <taxon>Arundinoideae</taxon>
        <taxon>Arundineae</taxon>
        <taxon>Arundo</taxon>
    </lineage>
</organism>
<name>A0A0A9D8Z2_ARUDO</name>